<feature type="compositionally biased region" description="Polar residues" evidence="1">
    <location>
        <begin position="292"/>
        <end position="303"/>
    </location>
</feature>
<proteinExistence type="predicted"/>
<organism evidence="2 3">
    <name type="scientific">Phytophthora fragariaefolia</name>
    <dbReference type="NCBI Taxonomy" id="1490495"/>
    <lineage>
        <taxon>Eukaryota</taxon>
        <taxon>Sar</taxon>
        <taxon>Stramenopiles</taxon>
        <taxon>Oomycota</taxon>
        <taxon>Peronosporomycetes</taxon>
        <taxon>Peronosporales</taxon>
        <taxon>Peronosporaceae</taxon>
        <taxon>Phytophthora</taxon>
    </lineage>
</organism>
<evidence type="ECO:0000313" key="2">
    <source>
        <dbReference type="EMBL" id="GMF15142.1"/>
    </source>
</evidence>
<keyword evidence="3" id="KW-1185">Reference proteome</keyword>
<comment type="caution">
    <text evidence="2">The sequence shown here is derived from an EMBL/GenBank/DDBJ whole genome shotgun (WGS) entry which is preliminary data.</text>
</comment>
<feature type="region of interest" description="Disordered" evidence="1">
    <location>
        <begin position="292"/>
        <end position="320"/>
    </location>
</feature>
<dbReference type="Proteomes" id="UP001165121">
    <property type="component" value="Unassembled WGS sequence"/>
</dbReference>
<gene>
    <name evidence="2" type="ORF">Pfra01_000031200</name>
</gene>
<accession>A0A9W6TJ05</accession>
<protein>
    <submittedName>
        <fullName evidence="2">Unnamed protein product</fullName>
    </submittedName>
</protein>
<evidence type="ECO:0000313" key="3">
    <source>
        <dbReference type="Proteomes" id="UP001165121"/>
    </source>
</evidence>
<dbReference type="OrthoDB" id="117395at2759"/>
<dbReference type="EMBL" id="BSXT01000026">
    <property type="protein sequence ID" value="GMF15142.1"/>
    <property type="molecule type" value="Genomic_DNA"/>
</dbReference>
<feature type="compositionally biased region" description="Basic and acidic residues" evidence="1">
    <location>
        <begin position="304"/>
        <end position="320"/>
    </location>
</feature>
<reference evidence="2" key="1">
    <citation type="submission" date="2023-04" db="EMBL/GenBank/DDBJ databases">
        <title>Phytophthora fragariaefolia NBRC 109709.</title>
        <authorList>
            <person name="Ichikawa N."/>
            <person name="Sato H."/>
            <person name="Tonouchi N."/>
        </authorList>
    </citation>
    <scope>NUCLEOTIDE SEQUENCE</scope>
    <source>
        <strain evidence="2">NBRC 109709</strain>
    </source>
</reference>
<name>A0A9W6TJ05_9STRA</name>
<sequence>MRSPRSSVSESGALIFLREGFAFEVFVFGVDLALRGWVDVLAPACAGGLLSGGGYAKFQCRGILLHTAPELPTNGGGTPIFRESVDPHLVDPSVGWIALRVISEDALGLEPWTAWWAAGSQGSSGDISTPCANVWLSRRSWVPLIWTRRPMSILARGCLGGVFLSLLAASSSGGLKRGLTDARPSNLGVWVHFDLGIDGEISDTTAPHRRLRPRAPTIGPVQQRKELNVVEYEEGSPNGVRTIELTNPPSDAATITRLPGLSWKHFLRDLKAGEIEQIGLLTSSDQPEVLANTVSDDVSSSRTKAAEPKSVREERFAAQS</sequence>
<dbReference type="AlphaFoldDB" id="A0A9W6TJ05"/>
<evidence type="ECO:0000256" key="1">
    <source>
        <dbReference type="SAM" id="MobiDB-lite"/>
    </source>
</evidence>